<dbReference type="Gene3D" id="1.25.40.420">
    <property type="match status" value="1"/>
</dbReference>
<evidence type="ECO:0000313" key="5">
    <source>
        <dbReference type="Proteomes" id="UP001519460"/>
    </source>
</evidence>
<keyword evidence="1" id="KW-0880">Kelch repeat</keyword>
<dbReference type="PANTHER" id="PTHR45632:SF3">
    <property type="entry name" value="KELCH-LIKE PROTEIN 32"/>
    <property type="match status" value="1"/>
</dbReference>
<dbReference type="FunFam" id="1.25.40.420:FF:000001">
    <property type="entry name" value="Kelch-like family member 12"/>
    <property type="match status" value="1"/>
</dbReference>
<dbReference type="Pfam" id="PF07707">
    <property type="entry name" value="BACK"/>
    <property type="match status" value="1"/>
</dbReference>
<accession>A0ABD0KUL1</accession>
<protein>
    <recommendedName>
        <fullName evidence="3">BTB domain-containing protein</fullName>
    </recommendedName>
</protein>
<feature type="domain" description="BTB" evidence="3">
    <location>
        <begin position="29"/>
        <end position="96"/>
    </location>
</feature>
<dbReference type="SMART" id="SM00225">
    <property type="entry name" value="BTB"/>
    <property type="match status" value="1"/>
</dbReference>
<dbReference type="SMART" id="SM00612">
    <property type="entry name" value="Kelch"/>
    <property type="match status" value="3"/>
</dbReference>
<keyword evidence="2" id="KW-0677">Repeat</keyword>
<dbReference type="PROSITE" id="PS50097">
    <property type="entry name" value="BTB"/>
    <property type="match status" value="1"/>
</dbReference>
<dbReference type="Gene3D" id="2.120.10.80">
    <property type="entry name" value="Kelch-type beta propeller"/>
    <property type="match status" value="1"/>
</dbReference>
<dbReference type="InterPro" id="IPR006652">
    <property type="entry name" value="Kelch_1"/>
</dbReference>
<dbReference type="PANTHER" id="PTHR45632">
    <property type="entry name" value="LD33804P"/>
    <property type="match status" value="1"/>
</dbReference>
<dbReference type="InterPro" id="IPR017096">
    <property type="entry name" value="BTB-kelch_protein"/>
</dbReference>
<dbReference type="SUPFAM" id="SSF117281">
    <property type="entry name" value="Kelch motif"/>
    <property type="match status" value="1"/>
</dbReference>
<evidence type="ECO:0000256" key="1">
    <source>
        <dbReference type="ARBA" id="ARBA00022441"/>
    </source>
</evidence>
<dbReference type="Proteomes" id="UP001519460">
    <property type="component" value="Unassembled WGS sequence"/>
</dbReference>
<name>A0ABD0KUL1_9CAEN</name>
<dbReference type="InterPro" id="IPR000210">
    <property type="entry name" value="BTB/POZ_dom"/>
</dbReference>
<dbReference type="SMART" id="SM00875">
    <property type="entry name" value="BACK"/>
    <property type="match status" value="1"/>
</dbReference>
<proteinExistence type="predicted"/>
<gene>
    <name evidence="4" type="ORF">BaRGS_00018187</name>
</gene>
<dbReference type="InterPro" id="IPR011705">
    <property type="entry name" value="BACK"/>
</dbReference>
<dbReference type="SUPFAM" id="SSF54695">
    <property type="entry name" value="POZ domain"/>
    <property type="match status" value="1"/>
</dbReference>
<dbReference type="Gene3D" id="3.30.710.10">
    <property type="entry name" value="Potassium Channel Kv1.1, Chain A"/>
    <property type="match status" value="1"/>
</dbReference>
<organism evidence="4 5">
    <name type="scientific">Batillaria attramentaria</name>
    <dbReference type="NCBI Taxonomy" id="370345"/>
    <lineage>
        <taxon>Eukaryota</taxon>
        <taxon>Metazoa</taxon>
        <taxon>Spiralia</taxon>
        <taxon>Lophotrochozoa</taxon>
        <taxon>Mollusca</taxon>
        <taxon>Gastropoda</taxon>
        <taxon>Caenogastropoda</taxon>
        <taxon>Sorbeoconcha</taxon>
        <taxon>Cerithioidea</taxon>
        <taxon>Batillariidae</taxon>
        <taxon>Batillaria</taxon>
    </lineage>
</organism>
<evidence type="ECO:0000259" key="3">
    <source>
        <dbReference type="PROSITE" id="PS50097"/>
    </source>
</evidence>
<dbReference type="Pfam" id="PF01344">
    <property type="entry name" value="Kelch_1"/>
    <property type="match status" value="1"/>
</dbReference>
<keyword evidence="5" id="KW-1185">Reference proteome</keyword>
<sequence>MELAVTWRQQYLDALSSGLERLLSTSSFSDTTIIAGAYTFKCHKAILSAISPYFEAMFSSGMKESVTGVVKIEGIDYNVFKDIVSWIYCGFDIVKDSNAEEVLKGAAVLQIECLQRRCEEYLVKSLSANNCIGRWRLAHWHSCMHLRDKAWSYVMEHFMELSKTEEFVALEAEEIISMLRDDNLHAPDEEFVCDNAIKWVAYDPETRTKHLPEIFQCLRLGLARPQYLMDIVRKHDMLKECAEVLRAVDRAKNFQLLPSRRHDFSSELTSPRKSSRLEDVLVVLSGGETPKPPYLRSKDVFAYSFSTRMWYHLAPLPHDPGIEFASCVHDNDIFITGGGLLQTCFFRYRAKKNKWNQCRPKLKKGRRRHAMASCGNKIYAIGGFNSELEEGARVQNSIEEYELDSGEWSEVAQLIQPASSVSATALGDRIFIYGGEKSDRTDSCVVQCYDSTLRTVTVVASLPVNCKLSRAVMCDSDTYLILFDGKVIKHSPDEGNTKIVGQIKNFDRVHFGLVHRRGILYVLGGQKVGPGPSRALCDAMIKFDTRNSVAMTIPDRVPTPRLLDSCAKITIDKKFLQKEGLVEMPSSPCS</sequence>
<dbReference type="Pfam" id="PF00651">
    <property type="entry name" value="BTB"/>
    <property type="match status" value="1"/>
</dbReference>
<dbReference type="EMBL" id="JACVVK020000125">
    <property type="protein sequence ID" value="KAK7490584.1"/>
    <property type="molecule type" value="Genomic_DNA"/>
</dbReference>
<evidence type="ECO:0000256" key="2">
    <source>
        <dbReference type="ARBA" id="ARBA00022737"/>
    </source>
</evidence>
<dbReference type="PIRSF" id="PIRSF037037">
    <property type="entry name" value="Kelch-like_protein_gigaxonin"/>
    <property type="match status" value="1"/>
</dbReference>
<dbReference type="InterPro" id="IPR011333">
    <property type="entry name" value="SKP1/BTB/POZ_sf"/>
</dbReference>
<reference evidence="4 5" key="1">
    <citation type="journal article" date="2023" name="Sci. Data">
        <title>Genome assembly of the Korean intertidal mud-creeper Batillaria attramentaria.</title>
        <authorList>
            <person name="Patra A.K."/>
            <person name="Ho P.T."/>
            <person name="Jun S."/>
            <person name="Lee S.J."/>
            <person name="Kim Y."/>
            <person name="Won Y.J."/>
        </authorList>
    </citation>
    <scope>NUCLEOTIDE SEQUENCE [LARGE SCALE GENOMIC DNA]</scope>
    <source>
        <strain evidence="4">Wonlab-2016</strain>
    </source>
</reference>
<dbReference type="InterPro" id="IPR015915">
    <property type="entry name" value="Kelch-typ_b-propeller"/>
</dbReference>
<evidence type="ECO:0000313" key="4">
    <source>
        <dbReference type="EMBL" id="KAK7490584.1"/>
    </source>
</evidence>
<comment type="caution">
    <text evidence="4">The sequence shown here is derived from an EMBL/GenBank/DDBJ whole genome shotgun (WGS) entry which is preliminary data.</text>
</comment>
<dbReference type="AlphaFoldDB" id="A0ABD0KUL1"/>